<dbReference type="Proteomes" id="UP001142810">
    <property type="component" value="Unassembled WGS sequence"/>
</dbReference>
<evidence type="ECO:0000313" key="2">
    <source>
        <dbReference type="EMBL" id="MCW8107421.1"/>
    </source>
</evidence>
<comment type="caution">
    <text evidence="2">The sequence shown here is derived from an EMBL/GenBank/DDBJ whole genome shotgun (WGS) entry which is preliminary data.</text>
</comment>
<protein>
    <submittedName>
        <fullName evidence="2">LON peptidase substrate-binding domain-containing protein</fullName>
    </submittedName>
</protein>
<dbReference type="InterPro" id="IPR003111">
    <property type="entry name" value="Lon_prtase_N"/>
</dbReference>
<dbReference type="SMART" id="SM00464">
    <property type="entry name" value="LON"/>
    <property type="match status" value="1"/>
</dbReference>
<evidence type="ECO:0000313" key="3">
    <source>
        <dbReference type="Proteomes" id="UP001142810"/>
    </source>
</evidence>
<dbReference type="Pfam" id="PF02190">
    <property type="entry name" value="LON_substr_bdg"/>
    <property type="match status" value="1"/>
</dbReference>
<sequence length="201" mass="23089">MNAEKLPIFPLSAHILPGGRMSLRIFEPRYLRMVKHACATNSLFVICMHKARVTPVENDQVLPLGTAVRVIDFNILPDGLLGIKVAGEYCVEIKNIVTEPDGLQCAECKKYQVWNSQQSTQQIAPMDECLKEIFAQFRDLARQYDELNYRDPTWVLFRWLELLPIDAEKKQHFLVQNDAKDLLSYLFALHDVLADKVTRVS</sequence>
<reference evidence="2" key="1">
    <citation type="submission" date="2022-11" db="EMBL/GenBank/DDBJ databases">
        <title>Alteromonas sp. nov., isolated from sea water of the Qingdao.</title>
        <authorList>
            <person name="Wang Q."/>
        </authorList>
    </citation>
    <scope>NUCLEOTIDE SEQUENCE</scope>
    <source>
        <strain evidence="2">ASW11-7</strain>
    </source>
</reference>
<organism evidence="2 3">
    <name type="scientific">Alteromonas aquimaris</name>
    <dbReference type="NCBI Taxonomy" id="2998417"/>
    <lineage>
        <taxon>Bacteria</taxon>
        <taxon>Pseudomonadati</taxon>
        <taxon>Pseudomonadota</taxon>
        <taxon>Gammaproteobacteria</taxon>
        <taxon>Alteromonadales</taxon>
        <taxon>Alteromonadaceae</taxon>
        <taxon>Alteromonas/Salinimonas group</taxon>
        <taxon>Alteromonas</taxon>
    </lineage>
</organism>
<dbReference type="InterPro" id="IPR046336">
    <property type="entry name" value="Lon_prtase_N_sf"/>
</dbReference>
<keyword evidence="3" id="KW-1185">Reference proteome</keyword>
<dbReference type="RefSeq" id="WP_265616115.1">
    <property type="nucleotide sequence ID" value="NZ_JAPFRD010000002.1"/>
</dbReference>
<dbReference type="Gene3D" id="2.30.130.40">
    <property type="entry name" value="LON domain-like"/>
    <property type="match status" value="1"/>
</dbReference>
<accession>A0ABT3P3S2</accession>
<dbReference type="InterPro" id="IPR015947">
    <property type="entry name" value="PUA-like_sf"/>
</dbReference>
<dbReference type="EMBL" id="JAPFRD010000002">
    <property type="protein sequence ID" value="MCW8107421.1"/>
    <property type="molecule type" value="Genomic_DNA"/>
</dbReference>
<evidence type="ECO:0000259" key="1">
    <source>
        <dbReference type="SMART" id="SM00464"/>
    </source>
</evidence>
<name>A0ABT3P3S2_9ALTE</name>
<feature type="domain" description="Lon N-terminal" evidence="1">
    <location>
        <begin position="5"/>
        <end position="192"/>
    </location>
</feature>
<dbReference type="Gene3D" id="1.10.4060.10">
    <property type="entry name" value="BPP1347 like domain"/>
    <property type="match status" value="1"/>
</dbReference>
<proteinExistence type="predicted"/>
<gene>
    <name evidence="2" type="ORF">OPS25_02750</name>
</gene>
<dbReference type="SUPFAM" id="SSF88697">
    <property type="entry name" value="PUA domain-like"/>
    <property type="match status" value="1"/>
</dbReference>